<dbReference type="SUPFAM" id="SSF52833">
    <property type="entry name" value="Thioredoxin-like"/>
    <property type="match status" value="1"/>
</dbReference>
<feature type="active site" description="Nucleophile" evidence="5">
    <location>
        <position position="14"/>
    </location>
</feature>
<evidence type="ECO:0000259" key="6">
    <source>
        <dbReference type="Pfam" id="PF01323"/>
    </source>
</evidence>
<comment type="catalytic activity">
    <reaction evidence="3 4">
        <text>RX + glutathione = an S-substituted glutathione + a halide anion + H(+)</text>
        <dbReference type="Rhea" id="RHEA:16437"/>
        <dbReference type="ChEBI" id="CHEBI:15378"/>
        <dbReference type="ChEBI" id="CHEBI:16042"/>
        <dbReference type="ChEBI" id="CHEBI:17792"/>
        <dbReference type="ChEBI" id="CHEBI:57925"/>
        <dbReference type="ChEBI" id="CHEBI:90779"/>
        <dbReference type="EC" id="2.5.1.18"/>
    </reaction>
</comment>
<dbReference type="EC" id="2.5.1.18" evidence="4"/>
<evidence type="ECO:0000256" key="2">
    <source>
        <dbReference type="ARBA" id="ARBA00022679"/>
    </source>
</evidence>
<comment type="similarity">
    <text evidence="1 4">Belongs to the GST superfamily. Kappa family.</text>
</comment>
<keyword evidence="8" id="KW-1185">Reference proteome</keyword>
<dbReference type="PANTHER" id="PTHR42943">
    <property type="entry name" value="GLUTATHIONE S-TRANSFERASE KAPPA"/>
    <property type="match status" value="1"/>
</dbReference>
<dbReference type="AlphaFoldDB" id="A0AAN7ALX6"/>
<dbReference type="EMBL" id="MU864350">
    <property type="protein sequence ID" value="KAK4193581.1"/>
    <property type="molecule type" value="Genomic_DNA"/>
</dbReference>
<accession>A0AAN7ALX6</accession>
<evidence type="ECO:0000313" key="8">
    <source>
        <dbReference type="Proteomes" id="UP001302126"/>
    </source>
</evidence>
<dbReference type="InterPro" id="IPR036249">
    <property type="entry name" value="Thioredoxin-like_sf"/>
</dbReference>
<dbReference type="Gene3D" id="3.40.30.10">
    <property type="entry name" value="Glutaredoxin"/>
    <property type="match status" value="1"/>
</dbReference>
<name>A0AAN7ALX6_9PEZI</name>
<proteinExistence type="inferred from homology"/>
<evidence type="ECO:0000256" key="1">
    <source>
        <dbReference type="ARBA" id="ARBA00006494"/>
    </source>
</evidence>
<keyword evidence="2 4" id="KW-0808">Transferase</keyword>
<sequence length="236" mass="26428">MAGGTIHCYLDIASLYSYLAYLDLLKNRPLLASHGVEVKFHPVFLGGINHKSGNKPPWTLPAKARYGTFDANRSIARFPGLSLQFPSDLMKVGMTVLPLRTLHYVQSHHSPEVFEATLLYLFQKFWTPPNVDLTSPQNLAQALSEVPGPEGKGKQFAEEEVKKIMAATGTKEVKDRLTNTTQEALDRGAFGAPWLWVVDENGKGEPFFGSDRFRYVYKFLGLPYREVELLPKGSKL</sequence>
<dbReference type="InterPro" id="IPR051924">
    <property type="entry name" value="GST_Kappa/NadH"/>
</dbReference>
<evidence type="ECO:0000256" key="4">
    <source>
        <dbReference type="PIRNR" id="PIRNR006386"/>
    </source>
</evidence>
<dbReference type="GO" id="GO:0004364">
    <property type="term" value="F:glutathione transferase activity"/>
    <property type="evidence" value="ECO:0007669"/>
    <property type="project" value="UniProtKB-UniRule"/>
</dbReference>
<dbReference type="GO" id="GO:0005739">
    <property type="term" value="C:mitochondrion"/>
    <property type="evidence" value="ECO:0007669"/>
    <property type="project" value="TreeGrafter"/>
</dbReference>
<evidence type="ECO:0000256" key="5">
    <source>
        <dbReference type="PIRSR" id="PIRSR006386-1"/>
    </source>
</evidence>
<dbReference type="Proteomes" id="UP001302126">
    <property type="component" value="Unassembled WGS sequence"/>
</dbReference>
<feature type="domain" description="DSBA-like thioredoxin" evidence="6">
    <location>
        <begin position="5"/>
        <end position="214"/>
    </location>
</feature>
<dbReference type="GO" id="GO:0006749">
    <property type="term" value="P:glutathione metabolic process"/>
    <property type="evidence" value="ECO:0007669"/>
    <property type="project" value="TreeGrafter"/>
</dbReference>
<dbReference type="Pfam" id="PF01323">
    <property type="entry name" value="DSBA"/>
    <property type="match status" value="1"/>
</dbReference>
<dbReference type="InterPro" id="IPR001853">
    <property type="entry name" value="DSBA-like_thioredoxin_dom"/>
</dbReference>
<dbReference type="InterPro" id="IPR014440">
    <property type="entry name" value="HCCAis_GSTk"/>
</dbReference>
<comment type="caution">
    <text evidence="7">The sequence shown here is derived from an EMBL/GenBank/DDBJ whole genome shotgun (WGS) entry which is preliminary data.</text>
</comment>
<reference evidence="7" key="2">
    <citation type="submission" date="2023-05" db="EMBL/GenBank/DDBJ databases">
        <authorList>
            <consortium name="Lawrence Berkeley National Laboratory"/>
            <person name="Steindorff A."/>
            <person name="Hensen N."/>
            <person name="Bonometti L."/>
            <person name="Westerberg I."/>
            <person name="Brannstrom I.O."/>
            <person name="Guillou S."/>
            <person name="Cros-Aarteil S."/>
            <person name="Calhoun S."/>
            <person name="Haridas S."/>
            <person name="Kuo A."/>
            <person name="Mondo S."/>
            <person name="Pangilinan J."/>
            <person name="Riley R."/>
            <person name="Labutti K."/>
            <person name="Andreopoulos B."/>
            <person name="Lipzen A."/>
            <person name="Chen C."/>
            <person name="Yanf M."/>
            <person name="Daum C."/>
            <person name="Ng V."/>
            <person name="Clum A."/>
            <person name="Ohm R."/>
            <person name="Martin F."/>
            <person name="Silar P."/>
            <person name="Natvig D."/>
            <person name="Lalanne C."/>
            <person name="Gautier V."/>
            <person name="Ament-Velasquez S.L."/>
            <person name="Kruys A."/>
            <person name="Hutchinson M.I."/>
            <person name="Powell A.J."/>
            <person name="Barry K."/>
            <person name="Miller A.N."/>
            <person name="Grigoriev I.V."/>
            <person name="Debuchy R."/>
            <person name="Gladieux P."/>
            <person name="Thoren M.H."/>
            <person name="Johannesson H."/>
        </authorList>
    </citation>
    <scope>NUCLEOTIDE SEQUENCE</scope>
    <source>
        <strain evidence="7">PSN309</strain>
    </source>
</reference>
<gene>
    <name evidence="7" type="ORF">QBC35DRAFT_479631</name>
</gene>
<protein>
    <recommendedName>
        <fullName evidence="4">Glutathione S-transferase kappa</fullName>
        <ecNumber evidence="4">2.5.1.18</ecNumber>
    </recommendedName>
</protein>
<evidence type="ECO:0000313" key="7">
    <source>
        <dbReference type="EMBL" id="KAK4193581.1"/>
    </source>
</evidence>
<dbReference type="PANTHER" id="PTHR42943:SF13">
    <property type="entry name" value="GLUTATHIONE S-TRANSFERASE KAPPA-RELATED"/>
    <property type="match status" value="1"/>
</dbReference>
<evidence type="ECO:0000256" key="3">
    <source>
        <dbReference type="ARBA" id="ARBA00047960"/>
    </source>
</evidence>
<dbReference type="GO" id="GO:0004602">
    <property type="term" value="F:glutathione peroxidase activity"/>
    <property type="evidence" value="ECO:0007669"/>
    <property type="project" value="TreeGrafter"/>
</dbReference>
<dbReference type="FunFam" id="3.40.30.10:FF:000096">
    <property type="entry name" value="Glutathione S-transferase kappa"/>
    <property type="match status" value="1"/>
</dbReference>
<dbReference type="GO" id="GO:0005777">
    <property type="term" value="C:peroxisome"/>
    <property type="evidence" value="ECO:0007669"/>
    <property type="project" value="TreeGrafter"/>
</dbReference>
<organism evidence="7 8">
    <name type="scientific">Podospora australis</name>
    <dbReference type="NCBI Taxonomy" id="1536484"/>
    <lineage>
        <taxon>Eukaryota</taxon>
        <taxon>Fungi</taxon>
        <taxon>Dikarya</taxon>
        <taxon>Ascomycota</taxon>
        <taxon>Pezizomycotina</taxon>
        <taxon>Sordariomycetes</taxon>
        <taxon>Sordariomycetidae</taxon>
        <taxon>Sordariales</taxon>
        <taxon>Podosporaceae</taxon>
        <taxon>Podospora</taxon>
    </lineage>
</organism>
<dbReference type="PIRSF" id="PIRSF006386">
    <property type="entry name" value="HCCAis_GSTk"/>
    <property type="match status" value="1"/>
</dbReference>
<reference evidence="7" key="1">
    <citation type="journal article" date="2023" name="Mol. Phylogenet. Evol.">
        <title>Genome-scale phylogeny and comparative genomics of the fungal order Sordariales.</title>
        <authorList>
            <person name="Hensen N."/>
            <person name="Bonometti L."/>
            <person name="Westerberg I."/>
            <person name="Brannstrom I.O."/>
            <person name="Guillou S."/>
            <person name="Cros-Aarteil S."/>
            <person name="Calhoun S."/>
            <person name="Haridas S."/>
            <person name="Kuo A."/>
            <person name="Mondo S."/>
            <person name="Pangilinan J."/>
            <person name="Riley R."/>
            <person name="LaButti K."/>
            <person name="Andreopoulos B."/>
            <person name="Lipzen A."/>
            <person name="Chen C."/>
            <person name="Yan M."/>
            <person name="Daum C."/>
            <person name="Ng V."/>
            <person name="Clum A."/>
            <person name="Steindorff A."/>
            <person name="Ohm R.A."/>
            <person name="Martin F."/>
            <person name="Silar P."/>
            <person name="Natvig D.O."/>
            <person name="Lalanne C."/>
            <person name="Gautier V."/>
            <person name="Ament-Velasquez S.L."/>
            <person name="Kruys A."/>
            <person name="Hutchinson M.I."/>
            <person name="Powell A.J."/>
            <person name="Barry K."/>
            <person name="Miller A.N."/>
            <person name="Grigoriev I.V."/>
            <person name="Debuchy R."/>
            <person name="Gladieux P."/>
            <person name="Hiltunen Thoren M."/>
            <person name="Johannesson H."/>
        </authorList>
    </citation>
    <scope>NUCLEOTIDE SEQUENCE</scope>
    <source>
        <strain evidence="7">PSN309</strain>
    </source>
</reference>